<feature type="transmembrane region" description="Helical" evidence="7">
    <location>
        <begin position="220"/>
        <end position="238"/>
    </location>
</feature>
<dbReference type="SUPFAM" id="SSF161098">
    <property type="entry name" value="MetI-like"/>
    <property type="match status" value="1"/>
</dbReference>
<evidence type="ECO:0000313" key="10">
    <source>
        <dbReference type="Proteomes" id="UP000027997"/>
    </source>
</evidence>
<reference evidence="9 10" key="1">
    <citation type="submission" date="2014-06" db="EMBL/GenBank/DDBJ databases">
        <title>Whole Genome Sequences of Three Symbiotic Endozoicomonas Bacteria.</title>
        <authorList>
            <person name="Neave M.J."/>
            <person name="Apprill A."/>
            <person name="Voolstra C.R."/>
        </authorList>
    </citation>
    <scope>NUCLEOTIDE SEQUENCE [LARGE SCALE GENOMIC DNA]</scope>
    <source>
        <strain evidence="9 10">DSM 22380</strain>
    </source>
</reference>
<dbReference type="InterPro" id="IPR000515">
    <property type="entry name" value="MetI-like"/>
</dbReference>
<accession>A0A081KDM3</accession>
<gene>
    <name evidence="9" type="ORF">GV64_17270</name>
</gene>
<keyword evidence="6 7" id="KW-0472">Membrane</keyword>
<dbReference type="InterPro" id="IPR035906">
    <property type="entry name" value="MetI-like_sf"/>
</dbReference>
<feature type="transmembrane region" description="Helical" evidence="7">
    <location>
        <begin position="58"/>
        <end position="84"/>
    </location>
</feature>
<keyword evidence="4 7" id="KW-0812">Transmembrane</keyword>
<keyword evidence="3" id="KW-1003">Cell membrane</keyword>
<sequence length="255" mass="28212">MKTFLSHKVLPILALVSLIPLWELICRLLEIPVFVLPAPSDIAEAFFQVESQRWVGHLWATVSIALQGFLLSIAISIPMAMLMVRSRFLARTLYPLLVIIQSTPVVAIAPLLIVILGTGEAPRLVITCLITFFPLVVSATTGMLATPPEMIELSRSLKAPVHKEIWQIRLPYATPYIFSGLKVAITLSIIGAVVAEFVAAEQGLGYFVQFSTSYFKIPQAFAALFFLAAVSLILFKLIQWIQKIGFAWSLTKTEL</sequence>
<comment type="caution">
    <text evidence="9">The sequence shown here is derived from an EMBL/GenBank/DDBJ whole genome shotgun (WGS) entry which is preliminary data.</text>
</comment>
<dbReference type="AlphaFoldDB" id="A0A081KDM3"/>
<evidence type="ECO:0000256" key="6">
    <source>
        <dbReference type="ARBA" id="ARBA00023136"/>
    </source>
</evidence>
<name>A0A081KDM3_9GAMM</name>
<feature type="transmembrane region" description="Helical" evidence="7">
    <location>
        <begin position="124"/>
        <end position="145"/>
    </location>
</feature>
<proteinExistence type="inferred from homology"/>
<dbReference type="eggNOG" id="COG0600">
    <property type="taxonomic scope" value="Bacteria"/>
</dbReference>
<keyword evidence="10" id="KW-1185">Reference proteome</keyword>
<evidence type="ECO:0000256" key="3">
    <source>
        <dbReference type="ARBA" id="ARBA00022475"/>
    </source>
</evidence>
<evidence type="ECO:0000256" key="2">
    <source>
        <dbReference type="ARBA" id="ARBA00022448"/>
    </source>
</evidence>
<feature type="domain" description="ABC transmembrane type-1" evidence="8">
    <location>
        <begin position="58"/>
        <end position="238"/>
    </location>
</feature>
<organism evidence="9 10">
    <name type="scientific">Endozoicomonas elysicola</name>
    <dbReference type="NCBI Taxonomy" id="305900"/>
    <lineage>
        <taxon>Bacteria</taxon>
        <taxon>Pseudomonadati</taxon>
        <taxon>Pseudomonadota</taxon>
        <taxon>Gammaproteobacteria</taxon>
        <taxon>Oceanospirillales</taxon>
        <taxon>Endozoicomonadaceae</taxon>
        <taxon>Endozoicomonas</taxon>
    </lineage>
</organism>
<dbReference type="PANTHER" id="PTHR30151:SF20">
    <property type="entry name" value="ABC TRANSPORTER PERMEASE PROTEIN HI_0355-RELATED"/>
    <property type="match status" value="1"/>
</dbReference>
<dbReference type="GO" id="GO:0055085">
    <property type="term" value="P:transmembrane transport"/>
    <property type="evidence" value="ECO:0007669"/>
    <property type="project" value="InterPro"/>
</dbReference>
<keyword evidence="2 7" id="KW-0813">Transport</keyword>
<comment type="subcellular location">
    <subcellularLocation>
        <location evidence="1 7">Cell membrane</location>
        <topology evidence="1 7">Multi-pass membrane protein</topology>
    </subcellularLocation>
</comment>
<evidence type="ECO:0000256" key="1">
    <source>
        <dbReference type="ARBA" id="ARBA00004651"/>
    </source>
</evidence>
<keyword evidence="5 7" id="KW-1133">Transmembrane helix</keyword>
<evidence type="ECO:0000256" key="7">
    <source>
        <dbReference type="RuleBase" id="RU363032"/>
    </source>
</evidence>
<dbReference type="Pfam" id="PF00528">
    <property type="entry name" value="BPD_transp_1"/>
    <property type="match status" value="1"/>
</dbReference>
<dbReference type="PROSITE" id="PS50928">
    <property type="entry name" value="ABC_TM1"/>
    <property type="match status" value="1"/>
</dbReference>
<dbReference type="Proteomes" id="UP000027997">
    <property type="component" value="Unassembled WGS sequence"/>
</dbReference>
<dbReference type="STRING" id="305900.GV64_17270"/>
<evidence type="ECO:0000256" key="4">
    <source>
        <dbReference type="ARBA" id="ARBA00022692"/>
    </source>
</evidence>
<dbReference type="GO" id="GO:0005886">
    <property type="term" value="C:plasma membrane"/>
    <property type="evidence" value="ECO:0007669"/>
    <property type="project" value="UniProtKB-SubCell"/>
</dbReference>
<feature type="transmembrane region" description="Helical" evidence="7">
    <location>
        <begin position="176"/>
        <end position="200"/>
    </location>
</feature>
<dbReference type="EMBL" id="JOJP01000001">
    <property type="protein sequence ID" value="KEI72249.1"/>
    <property type="molecule type" value="Genomic_DNA"/>
</dbReference>
<feature type="transmembrane region" description="Helical" evidence="7">
    <location>
        <begin position="96"/>
        <end position="118"/>
    </location>
</feature>
<dbReference type="Gene3D" id="1.10.3720.10">
    <property type="entry name" value="MetI-like"/>
    <property type="match status" value="1"/>
</dbReference>
<evidence type="ECO:0000256" key="5">
    <source>
        <dbReference type="ARBA" id="ARBA00022989"/>
    </source>
</evidence>
<evidence type="ECO:0000259" key="8">
    <source>
        <dbReference type="PROSITE" id="PS50928"/>
    </source>
</evidence>
<comment type="similarity">
    <text evidence="7">Belongs to the binding-protein-dependent transport system permease family.</text>
</comment>
<dbReference type="PANTHER" id="PTHR30151">
    <property type="entry name" value="ALKANE SULFONATE ABC TRANSPORTER-RELATED, MEMBRANE SUBUNIT"/>
    <property type="match status" value="1"/>
</dbReference>
<evidence type="ECO:0000313" key="9">
    <source>
        <dbReference type="EMBL" id="KEI72249.1"/>
    </source>
</evidence>
<protein>
    <submittedName>
        <fullName evidence="9">ABC transporter permease</fullName>
    </submittedName>
</protein>